<reference evidence="2 3" key="1">
    <citation type="submission" date="2017-10" db="EMBL/GenBank/DDBJ databases">
        <title>Novel microbial diversity and functional potential in the marine mammal oral microbiome.</title>
        <authorList>
            <person name="Dudek N.K."/>
            <person name="Sun C.L."/>
            <person name="Burstein D."/>
            <person name="Kantor R.S."/>
            <person name="Aliaga Goltsman D.S."/>
            <person name="Bik E.M."/>
            <person name="Thomas B.C."/>
            <person name="Banfield J.F."/>
            <person name="Relman D.A."/>
        </authorList>
    </citation>
    <scope>NUCLEOTIDE SEQUENCE [LARGE SCALE GENOMIC DNA]</scope>
    <source>
        <strain evidence="2">DOLJORAL78_47_16</strain>
    </source>
</reference>
<sequence>MHRQRVKILQNMPIFGGIRENILEYILETAEIVSVSAGQYFFHENDTETSMFVLEQGKVSVTRAWKGREYLLTELHTGDCFGEMSLIDPGPRTASVAALEECSAIKLLNTNILRIYQKDLEQFTMIQMNMGREVSRRLRKMDEDLFQTRIEAQTIQERPRQ</sequence>
<dbReference type="AlphaFoldDB" id="A0A2G6KHJ0"/>
<dbReference type="InterPro" id="IPR018488">
    <property type="entry name" value="cNMP-bd_CS"/>
</dbReference>
<name>A0A2G6KHJ0_9BACT</name>
<dbReference type="SMART" id="SM00100">
    <property type="entry name" value="cNMP"/>
    <property type="match status" value="1"/>
</dbReference>
<dbReference type="CDD" id="cd00038">
    <property type="entry name" value="CAP_ED"/>
    <property type="match status" value="1"/>
</dbReference>
<protein>
    <submittedName>
        <fullName evidence="2">Cyclic nucleotide-binding protein</fullName>
    </submittedName>
</protein>
<dbReference type="GO" id="GO:0005249">
    <property type="term" value="F:voltage-gated potassium channel activity"/>
    <property type="evidence" value="ECO:0007669"/>
    <property type="project" value="TreeGrafter"/>
</dbReference>
<dbReference type="InterPro" id="IPR000595">
    <property type="entry name" value="cNMP-bd_dom"/>
</dbReference>
<dbReference type="InterPro" id="IPR051413">
    <property type="entry name" value="K/Na_HCN_channel"/>
</dbReference>
<dbReference type="GO" id="GO:0003254">
    <property type="term" value="P:regulation of membrane depolarization"/>
    <property type="evidence" value="ECO:0007669"/>
    <property type="project" value="TreeGrafter"/>
</dbReference>
<dbReference type="Gene3D" id="2.60.120.10">
    <property type="entry name" value="Jelly Rolls"/>
    <property type="match status" value="1"/>
</dbReference>
<comment type="caution">
    <text evidence="2">The sequence shown here is derived from an EMBL/GenBank/DDBJ whole genome shotgun (WGS) entry which is preliminary data.</text>
</comment>
<proteinExistence type="predicted"/>
<dbReference type="Pfam" id="PF00027">
    <property type="entry name" value="cNMP_binding"/>
    <property type="match status" value="1"/>
</dbReference>
<evidence type="ECO:0000259" key="1">
    <source>
        <dbReference type="PROSITE" id="PS50042"/>
    </source>
</evidence>
<gene>
    <name evidence="2" type="ORF">CSA56_06565</name>
</gene>
<dbReference type="InterPro" id="IPR014710">
    <property type="entry name" value="RmlC-like_jellyroll"/>
</dbReference>
<dbReference type="GO" id="GO:0098855">
    <property type="term" value="C:HCN channel complex"/>
    <property type="evidence" value="ECO:0007669"/>
    <property type="project" value="TreeGrafter"/>
</dbReference>
<feature type="domain" description="Cyclic nucleotide-binding" evidence="1">
    <location>
        <begin position="14"/>
        <end position="115"/>
    </location>
</feature>
<evidence type="ECO:0000313" key="3">
    <source>
        <dbReference type="Proteomes" id="UP000230821"/>
    </source>
</evidence>
<accession>A0A2G6KHJ0</accession>
<dbReference type="PROSITE" id="PS00889">
    <property type="entry name" value="CNMP_BINDING_2"/>
    <property type="match status" value="1"/>
</dbReference>
<dbReference type="GO" id="GO:0035725">
    <property type="term" value="P:sodium ion transmembrane transport"/>
    <property type="evidence" value="ECO:0007669"/>
    <property type="project" value="TreeGrafter"/>
</dbReference>
<dbReference type="EMBL" id="PDSK01000074">
    <property type="protein sequence ID" value="PIE34840.1"/>
    <property type="molecule type" value="Genomic_DNA"/>
</dbReference>
<organism evidence="2 3">
    <name type="scientific">candidate division KSB3 bacterium</name>
    <dbReference type="NCBI Taxonomy" id="2044937"/>
    <lineage>
        <taxon>Bacteria</taxon>
        <taxon>candidate division KSB3</taxon>
    </lineage>
</organism>
<evidence type="ECO:0000313" key="2">
    <source>
        <dbReference type="EMBL" id="PIE34840.1"/>
    </source>
</evidence>
<dbReference type="PANTHER" id="PTHR45689:SF5">
    <property type="entry name" value="I[[H]] CHANNEL, ISOFORM E"/>
    <property type="match status" value="1"/>
</dbReference>
<dbReference type="PROSITE" id="PS50042">
    <property type="entry name" value="CNMP_BINDING_3"/>
    <property type="match status" value="1"/>
</dbReference>
<dbReference type="SUPFAM" id="SSF51206">
    <property type="entry name" value="cAMP-binding domain-like"/>
    <property type="match status" value="1"/>
</dbReference>
<dbReference type="InterPro" id="IPR018490">
    <property type="entry name" value="cNMP-bd_dom_sf"/>
</dbReference>
<dbReference type="PANTHER" id="PTHR45689">
    <property type="entry name" value="I[[H]] CHANNEL, ISOFORM E"/>
    <property type="match status" value="1"/>
</dbReference>
<dbReference type="Proteomes" id="UP000230821">
    <property type="component" value="Unassembled WGS sequence"/>
</dbReference>